<organism evidence="2 3">
    <name type="scientific">Luteibacter anthropi</name>
    <dbReference type="NCBI Taxonomy" id="564369"/>
    <lineage>
        <taxon>Bacteria</taxon>
        <taxon>Pseudomonadati</taxon>
        <taxon>Pseudomonadota</taxon>
        <taxon>Gammaproteobacteria</taxon>
        <taxon>Lysobacterales</taxon>
        <taxon>Rhodanobacteraceae</taxon>
        <taxon>Luteibacter</taxon>
    </lineage>
</organism>
<dbReference type="PROSITE" id="PS51688">
    <property type="entry name" value="ICA"/>
    <property type="match status" value="1"/>
</dbReference>
<accession>A0A7X5U9N0</accession>
<dbReference type="EMBL" id="JAARLZ010000004">
    <property type="protein sequence ID" value="NII06448.1"/>
    <property type="molecule type" value="Genomic_DNA"/>
</dbReference>
<evidence type="ECO:0000313" key="2">
    <source>
        <dbReference type="EMBL" id="NII06448.1"/>
    </source>
</evidence>
<dbReference type="Pfam" id="PF13884">
    <property type="entry name" value="Peptidase_S74"/>
    <property type="match status" value="1"/>
</dbReference>
<comment type="caution">
    <text evidence="2">The sequence shown here is derived from an EMBL/GenBank/DDBJ whole genome shotgun (WGS) entry which is preliminary data.</text>
</comment>
<proteinExistence type="predicted"/>
<gene>
    <name evidence="2" type="ORF">HBF25_08630</name>
</gene>
<dbReference type="Proteomes" id="UP000490980">
    <property type="component" value="Unassembled WGS sequence"/>
</dbReference>
<sequence length="342" mass="35534">MEFSRINFRPVVEGGDDVTRAFRKIDLNFESLGTAFLPTGEVGARLTALETVAGELGDAARRNVGAVAGTVAAGDDPRFLAVGDVAGSVAAGDDSRFASNAAAAGAAQMTANNALPRSGGSITGAISAKLGGVVAFGTTGSANIGGLVYSDYFQNTIADVSGNIFMRLQCVDVTGGATYSRLVTSHFDGTNASFMFQHNGVAQATTWQSTSDARLKRHMVVLTEPLDKIDAIVGYESYEKRVLGNATDSEGNSVPAQYTRTCGVLAQDVKQVLPAAVDNLGSGWDTNDKPIDDVLGVNDAGLSALFVECIKALKAQNALLSQRVSLLEAGSVSQKSVSKPDR</sequence>
<name>A0A7X5U9N0_9GAMM</name>
<dbReference type="RefSeq" id="WP_166947465.1">
    <property type="nucleotide sequence ID" value="NZ_CP077072.1"/>
</dbReference>
<reference evidence="2 3" key="1">
    <citation type="submission" date="2020-03" db="EMBL/GenBank/DDBJ databases">
        <authorList>
            <person name="Lai Q."/>
        </authorList>
    </citation>
    <scope>NUCLEOTIDE SEQUENCE [LARGE SCALE GENOMIC DNA]</scope>
    <source>
        <strain evidence="2 3">CCUG 25036</strain>
    </source>
</reference>
<dbReference type="AlphaFoldDB" id="A0A7X5U9N0"/>
<dbReference type="InterPro" id="IPR030392">
    <property type="entry name" value="S74_ICA"/>
</dbReference>
<evidence type="ECO:0000259" key="1">
    <source>
        <dbReference type="PROSITE" id="PS51688"/>
    </source>
</evidence>
<evidence type="ECO:0000313" key="3">
    <source>
        <dbReference type="Proteomes" id="UP000490980"/>
    </source>
</evidence>
<keyword evidence="3" id="KW-1185">Reference proteome</keyword>
<feature type="domain" description="Peptidase S74" evidence="1">
    <location>
        <begin position="211"/>
        <end position="324"/>
    </location>
</feature>
<protein>
    <submittedName>
        <fullName evidence="2">Tail fiber domain-containing protein</fullName>
    </submittedName>
</protein>